<reference evidence="2" key="1">
    <citation type="submission" date="2022-09" db="EMBL/GenBank/DDBJ databases">
        <title>Multidrug resistance Raoultella ornithinolytica Strain MQB_Silv_108.</title>
        <authorList>
            <person name="Quintela-Baluja M."/>
        </authorList>
    </citation>
    <scope>NUCLEOTIDE SEQUENCE</scope>
    <source>
        <strain evidence="2">MQB_Silv_108</strain>
    </source>
</reference>
<dbReference type="PROSITE" id="PS51257">
    <property type="entry name" value="PROKAR_LIPOPROTEIN"/>
    <property type="match status" value="1"/>
</dbReference>
<dbReference type="Proteomes" id="UP001064206">
    <property type="component" value="Chromosome"/>
</dbReference>
<sequence length="113" mass="12657">MKRLAILPLLFLLSGCPGGNPAPHARTTFINGEHLCFSADNKDVLNYYTVDTSENGKIETVVSSGYNKLNSSYPANCIDVKWKNNHTYVVNYGLNDKKYVHEFFIDANGKLIK</sequence>
<gene>
    <name evidence="3" type="ORF">LM286_08205</name>
    <name evidence="2" type="ORF">N2J37_08785</name>
</gene>
<accession>A0A9Q9MUB1</accession>
<evidence type="ECO:0000313" key="2">
    <source>
        <dbReference type="EMBL" id="UXE39818.1"/>
    </source>
</evidence>
<reference evidence="3 5" key="2">
    <citation type="submission" date="2024-02" db="EMBL/GenBank/DDBJ databases">
        <title>Tn5403 promotes plasmid rearrangements and degradation of the Klebsiella pneumoniae carbapenemase (KPC) transposon Tn4401.</title>
        <authorList>
            <person name="Sheppard A.E."/>
            <person name="Barry K.E."/>
            <person name="Parikh H.I."/>
            <person name="Vegesana K."/>
            <person name="Sebra R."/>
            <person name="George S."/>
            <person name="Sanderson N.D."/>
            <person name="Stoesser N."/>
            <person name="Eyre D.W."/>
            <person name="Crook D.W."/>
            <person name="Walker A.S."/>
            <person name="Mathers A.J."/>
        </authorList>
    </citation>
    <scope>NUCLEOTIDE SEQUENCE [LARGE SCALE GENOMIC DNA]</scope>
    <source>
        <strain evidence="3 5">CAV1921</strain>
    </source>
</reference>
<keyword evidence="5" id="KW-1185">Reference proteome</keyword>
<dbReference type="GeneID" id="93753088"/>
<keyword evidence="1" id="KW-0732">Signal</keyword>
<dbReference type="NCBIfam" id="NF045617">
    <property type="entry name" value="mostly_LP"/>
    <property type="match status" value="1"/>
</dbReference>
<feature type="chain" id="PRO_5040126049" evidence="1">
    <location>
        <begin position="20"/>
        <end position="113"/>
    </location>
</feature>
<name>A0A9Q9MUB1_RAOOR</name>
<evidence type="ECO:0000313" key="3">
    <source>
        <dbReference type="EMBL" id="WWC13287.1"/>
    </source>
</evidence>
<evidence type="ECO:0000313" key="5">
    <source>
        <dbReference type="Proteomes" id="UP001350972"/>
    </source>
</evidence>
<dbReference type="InterPro" id="IPR054657">
    <property type="entry name" value="T6SS_periplasmic_put"/>
</dbReference>
<evidence type="ECO:0000256" key="1">
    <source>
        <dbReference type="SAM" id="SignalP"/>
    </source>
</evidence>
<dbReference type="RefSeq" id="WP_064356843.1">
    <property type="nucleotide sequence ID" value="NZ_CABGRC010000002.1"/>
</dbReference>
<proteinExistence type="predicted"/>
<protein>
    <submittedName>
        <fullName evidence="3">T6SS immunity periplasmic lipoprotein</fullName>
    </submittedName>
</protein>
<organism evidence="2 4">
    <name type="scientific">Raoultella ornithinolytica</name>
    <name type="common">Klebsiella ornithinolytica</name>
    <dbReference type="NCBI Taxonomy" id="54291"/>
    <lineage>
        <taxon>Bacteria</taxon>
        <taxon>Pseudomonadati</taxon>
        <taxon>Pseudomonadota</taxon>
        <taxon>Gammaproteobacteria</taxon>
        <taxon>Enterobacterales</taxon>
        <taxon>Enterobacteriaceae</taxon>
        <taxon>Klebsiella/Raoultella group</taxon>
        <taxon>Raoultella</taxon>
    </lineage>
</organism>
<dbReference type="AlphaFoldDB" id="A0A9Q9MUB1"/>
<feature type="signal peptide" evidence="1">
    <location>
        <begin position="1"/>
        <end position="19"/>
    </location>
</feature>
<dbReference type="EMBL" id="CP104450">
    <property type="protein sequence ID" value="UXE39818.1"/>
    <property type="molecule type" value="Genomic_DNA"/>
</dbReference>
<keyword evidence="3" id="KW-0449">Lipoprotein</keyword>
<evidence type="ECO:0000313" key="4">
    <source>
        <dbReference type="Proteomes" id="UP001064206"/>
    </source>
</evidence>
<dbReference type="EMBL" id="CP145163">
    <property type="protein sequence ID" value="WWC13287.1"/>
    <property type="molecule type" value="Genomic_DNA"/>
</dbReference>
<dbReference type="Proteomes" id="UP001350972">
    <property type="component" value="Chromosome"/>
</dbReference>